<evidence type="ECO:0000256" key="3">
    <source>
        <dbReference type="ARBA" id="ARBA00022792"/>
    </source>
</evidence>
<evidence type="ECO:0000313" key="6">
    <source>
        <dbReference type="EMBL" id="KAK8070313.1"/>
    </source>
</evidence>
<dbReference type="PROSITE" id="PS00674">
    <property type="entry name" value="AAA"/>
    <property type="match status" value="1"/>
</dbReference>
<evidence type="ECO:0000259" key="5">
    <source>
        <dbReference type="SMART" id="SM00382"/>
    </source>
</evidence>
<dbReference type="InterPro" id="IPR027417">
    <property type="entry name" value="P-loop_NTPase"/>
</dbReference>
<evidence type="ECO:0000256" key="2">
    <source>
        <dbReference type="ARBA" id="ARBA00007448"/>
    </source>
</evidence>
<dbReference type="RefSeq" id="XP_066717607.1">
    <property type="nucleotide sequence ID" value="XM_066858338.1"/>
</dbReference>
<dbReference type="InterPro" id="IPR003959">
    <property type="entry name" value="ATPase_AAA_core"/>
</dbReference>
<reference evidence="6 7" key="1">
    <citation type="submission" date="2023-01" db="EMBL/GenBank/DDBJ databases">
        <title>Analysis of 21 Apiospora genomes using comparative genomics revels a genus with tremendous synthesis potential of carbohydrate active enzymes and secondary metabolites.</title>
        <authorList>
            <person name="Sorensen T."/>
        </authorList>
    </citation>
    <scope>NUCLEOTIDE SEQUENCE [LARGE SCALE GENOMIC DNA]</scope>
    <source>
        <strain evidence="6 7">CBS 135458</strain>
    </source>
</reference>
<protein>
    <recommendedName>
        <fullName evidence="5">AAA+ ATPase domain-containing protein</fullName>
    </recommendedName>
</protein>
<dbReference type="Proteomes" id="UP001480595">
    <property type="component" value="Unassembled WGS sequence"/>
</dbReference>
<dbReference type="Pfam" id="PF08740">
    <property type="entry name" value="BCS1_N"/>
    <property type="match status" value="1"/>
</dbReference>
<keyword evidence="7" id="KW-1185">Reference proteome</keyword>
<proteinExistence type="inferred from homology"/>
<comment type="similarity">
    <text evidence="2">Belongs to the AAA ATPase family. BCS1 subfamily.</text>
</comment>
<name>A0ABR1VGK3_9PEZI</name>
<keyword evidence="4" id="KW-0067">ATP-binding</keyword>
<dbReference type="InterPro" id="IPR003593">
    <property type="entry name" value="AAA+_ATPase"/>
</dbReference>
<evidence type="ECO:0000256" key="4">
    <source>
        <dbReference type="RuleBase" id="RU003651"/>
    </source>
</evidence>
<keyword evidence="3" id="KW-0472">Membrane</keyword>
<dbReference type="InterPro" id="IPR003960">
    <property type="entry name" value="ATPase_AAA_CS"/>
</dbReference>
<organism evidence="6 7">
    <name type="scientific">Apiospora phragmitis</name>
    <dbReference type="NCBI Taxonomy" id="2905665"/>
    <lineage>
        <taxon>Eukaryota</taxon>
        <taxon>Fungi</taxon>
        <taxon>Dikarya</taxon>
        <taxon>Ascomycota</taxon>
        <taxon>Pezizomycotina</taxon>
        <taxon>Sordariomycetes</taxon>
        <taxon>Xylariomycetidae</taxon>
        <taxon>Amphisphaeriales</taxon>
        <taxon>Apiosporaceae</taxon>
        <taxon>Apiospora</taxon>
    </lineage>
</organism>
<dbReference type="GeneID" id="92091401"/>
<dbReference type="SMART" id="SM00382">
    <property type="entry name" value="AAA"/>
    <property type="match status" value="1"/>
</dbReference>
<evidence type="ECO:0000313" key="7">
    <source>
        <dbReference type="Proteomes" id="UP001480595"/>
    </source>
</evidence>
<dbReference type="InterPro" id="IPR014851">
    <property type="entry name" value="BCS1_N"/>
</dbReference>
<dbReference type="Gene3D" id="3.40.50.300">
    <property type="entry name" value="P-loop containing nucleotide triphosphate hydrolases"/>
    <property type="match status" value="1"/>
</dbReference>
<dbReference type="InterPro" id="IPR050747">
    <property type="entry name" value="Mitochondrial_chaperone_BCS1"/>
</dbReference>
<dbReference type="EMBL" id="JAQQWL010000006">
    <property type="protein sequence ID" value="KAK8070313.1"/>
    <property type="molecule type" value="Genomic_DNA"/>
</dbReference>
<dbReference type="Pfam" id="PF00004">
    <property type="entry name" value="AAA"/>
    <property type="match status" value="1"/>
</dbReference>
<keyword evidence="3" id="KW-0496">Mitochondrion</keyword>
<dbReference type="SUPFAM" id="SSF52540">
    <property type="entry name" value="P-loop containing nucleoside triphosphate hydrolases"/>
    <property type="match status" value="1"/>
</dbReference>
<gene>
    <name evidence="6" type="ORF">PG994_006929</name>
</gene>
<dbReference type="PANTHER" id="PTHR23070">
    <property type="entry name" value="BCS1 AAA-TYPE ATPASE"/>
    <property type="match status" value="1"/>
</dbReference>
<comment type="caution">
    <text evidence="6">The sequence shown here is derived from an EMBL/GenBank/DDBJ whole genome shotgun (WGS) entry which is preliminary data.</text>
</comment>
<sequence>MDTQYRVGHNPYFSDTAAGDKIDQDVCFLPYDTEFWFPCEGSWFFFQHDPKYRGSNIPIIELSCLGQSREPFAQLFRKCREVYNGSKTECIIYSHCTGKWLQDTRKQNRSLETVVMNGKTKDDVVTRCRRFLSKEAQEQYKKIGKSHQLGLLFYGPPGTGKTSLVFSLASRFSLPIYVLRLTESLADDGLERLFREVPPYSIILIEDIDVAHGSRRRDSQKSQPGVNNRPGVSLATLLNEIDGVGTKEDRIIVITTNDGQSLDPALLRPGRLDMHVPFMQPDESSLQNLFSPHIPGKDGFGNLIFQQGCYV</sequence>
<feature type="domain" description="AAA+ ATPase" evidence="5">
    <location>
        <begin position="147"/>
        <end position="282"/>
    </location>
</feature>
<keyword evidence="4" id="KW-0547">Nucleotide-binding</keyword>
<keyword evidence="3" id="KW-0999">Mitochondrion inner membrane</keyword>
<accession>A0ABR1VGK3</accession>
<comment type="subcellular location">
    <subcellularLocation>
        <location evidence="1">Mitochondrion inner membrane</location>
        <topology evidence="1">Single-pass membrane protein</topology>
    </subcellularLocation>
</comment>
<evidence type="ECO:0000256" key="1">
    <source>
        <dbReference type="ARBA" id="ARBA00004434"/>
    </source>
</evidence>